<dbReference type="GO" id="GO:0000981">
    <property type="term" value="F:DNA-binding transcription factor activity, RNA polymerase II-specific"/>
    <property type="evidence" value="ECO:0007669"/>
    <property type="project" value="InterPro"/>
</dbReference>
<dbReference type="PANTHER" id="PTHR47657:SF7">
    <property type="entry name" value="STEROL REGULATORY ELEMENT-BINDING PROTEIN ECM22"/>
    <property type="match status" value="1"/>
</dbReference>
<dbReference type="EMBL" id="JAPEUY010000012">
    <property type="protein sequence ID" value="KAJ4367398.1"/>
    <property type="molecule type" value="Genomic_DNA"/>
</dbReference>
<evidence type="ECO:0000313" key="4">
    <source>
        <dbReference type="Proteomes" id="UP001140560"/>
    </source>
</evidence>
<evidence type="ECO:0008006" key="5">
    <source>
        <dbReference type="Google" id="ProtNLM"/>
    </source>
</evidence>
<name>A0A9W8Y585_9PLEO</name>
<comment type="caution">
    <text evidence="3">The sequence shown here is derived from an EMBL/GenBank/DDBJ whole genome shotgun (WGS) entry which is preliminary data.</text>
</comment>
<dbReference type="PANTHER" id="PTHR47657">
    <property type="entry name" value="STEROL REGULATORY ELEMENT-BINDING PROTEIN ECM22"/>
    <property type="match status" value="1"/>
</dbReference>
<keyword evidence="1" id="KW-0539">Nucleus</keyword>
<keyword evidence="4" id="KW-1185">Reference proteome</keyword>
<dbReference type="GO" id="GO:0008270">
    <property type="term" value="F:zinc ion binding"/>
    <property type="evidence" value="ECO:0007669"/>
    <property type="project" value="InterPro"/>
</dbReference>
<sequence length="511" mass="56325">MMCDGKHPICANCDKKGETCSFLLLAPSSRLSITSTSPESSRSPILSTPPSSSQISVISTSPASEFSNIQPTGTLSPNNIIAFGNEVALASTIPRQTEVTPEEFILDLLSSRSRASLHSVYFPDPKIPPYLRFDDAWKDVRELLPPSLQDILCHYEYTTSLTLASGDPAKAAWQSHVPELAQGHDFLVNCVLSVASLHLGRLHEGQESKQRMNAVAAARMNKALTKYRPELENITKENAAALFASSTLTAVYLFRTSALDIENLRASIPPDTLFPPADIVDKMLSCVLRTIWGLRGPLAVLLSGWNWVMTGEMRPVAARKWWPSSKTLPTSRAVQEDERLARLEALWSGDDDRSSQPAHALAQLSQALQFLRETFTLVSQLTLPDVYPPMTAVPYSIDDTTVGTLTDRGAIFVWATRISREYIQLIEQKDRNALVILAHYAILPGRVRGVWWLEGLGADIVTAIAMTLGRENWHLIEWPAGVLGVDLENAFGARKKDGLEGMPGEMHMEVI</sequence>
<dbReference type="InterPro" id="IPR021858">
    <property type="entry name" value="Fun_TF"/>
</dbReference>
<proteinExistence type="predicted"/>
<dbReference type="Proteomes" id="UP001140560">
    <property type="component" value="Unassembled WGS sequence"/>
</dbReference>
<evidence type="ECO:0000313" key="3">
    <source>
        <dbReference type="EMBL" id="KAJ4367398.1"/>
    </source>
</evidence>
<feature type="region of interest" description="Disordered" evidence="2">
    <location>
        <begin position="33"/>
        <end position="54"/>
    </location>
</feature>
<dbReference type="OrthoDB" id="5350673at2759"/>
<dbReference type="AlphaFoldDB" id="A0A9W8Y585"/>
<evidence type="ECO:0000256" key="1">
    <source>
        <dbReference type="ARBA" id="ARBA00023242"/>
    </source>
</evidence>
<protein>
    <recommendedName>
        <fullName evidence="5">Zn(2)-C6 fungal-type domain-containing protein</fullName>
    </recommendedName>
</protein>
<dbReference type="InterPro" id="IPR001138">
    <property type="entry name" value="Zn2Cys6_DnaBD"/>
</dbReference>
<gene>
    <name evidence="3" type="ORF">N0V83_006980</name>
</gene>
<organism evidence="3 4">
    <name type="scientific">Neocucurbitaria cava</name>
    <dbReference type="NCBI Taxonomy" id="798079"/>
    <lineage>
        <taxon>Eukaryota</taxon>
        <taxon>Fungi</taxon>
        <taxon>Dikarya</taxon>
        <taxon>Ascomycota</taxon>
        <taxon>Pezizomycotina</taxon>
        <taxon>Dothideomycetes</taxon>
        <taxon>Pleosporomycetidae</taxon>
        <taxon>Pleosporales</taxon>
        <taxon>Pleosporineae</taxon>
        <taxon>Cucurbitariaceae</taxon>
        <taxon>Neocucurbitaria</taxon>
    </lineage>
</organism>
<dbReference type="Pfam" id="PF11951">
    <property type="entry name" value="Fungal_trans_2"/>
    <property type="match status" value="1"/>
</dbReference>
<reference evidence="3" key="1">
    <citation type="submission" date="2022-10" db="EMBL/GenBank/DDBJ databases">
        <title>Tapping the CABI collections for fungal endophytes: first genome assemblies for Collariella, Neodidymelliopsis, Ascochyta clinopodiicola, Didymella pomorum, Didymosphaeria variabile, Neocosmospora piperis and Neocucurbitaria cava.</title>
        <authorList>
            <person name="Hill R."/>
        </authorList>
    </citation>
    <scope>NUCLEOTIDE SEQUENCE</scope>
    <source>
        <strain evidence="3">IMI 356814</strain>
    </source>
</reference>
<dbReference type="InterPro" id="IPR052400">
    <property type="entry name" value="Zn2-C6_fungal_TF"/>
</dbReference>
<accession>A0A9W8Y585</accession>
<dbReference type="CDD" id="cd00067">
    <property type="entry name" value="GAL4"/>
    <property type="match status" value="1"/>
</dbReference>
<evidence type="ECO:0000256" key="2">
    <source>
        <dbReference type="SAM" id="MobiDB-lite"/>
    </source>
</evidence>